<dbReference type="OrthoDB" id="9786218at2"/>
<evidence type="ECO:0000256" key="1">
    <source>
        <dbReference type="SAM" id="Phobius"/>
    </source>
</evidence>
<gene>
    <name evidence="2" type="ORF">CCAX7_000790</name>
</gene>
<feature type="transmembrane region" description="Helical" evidence="1">
    <location>
        <begin position="319"/>
        <end position="340"/>
    </location>
</feature>
<feature type="transmembrane region" description="Helical" evidence="1">
    <location>
        <begin position="360"/>
        <end position="382"/>
    </location>
</feature>
<feature type="transmembrane region" description="Helical" evidence="1">
    <location>
        <begin position="273"/>
        <end position="298"/>
    </location>
</feature>
<dbReference type="Proteomes" id="UP000287394">
    <property type="component" value="Chromosome"/>
</dbReference>
<keyword evidence="3" id="KW-1185">Reference proteome</keyword>
<evidence type="ECO:0000313" key="2">
    <source>
        <dbReference type="EMBL" id="BDI28028.1"/>
    </source>
</evidence>
<keyword evidence="1" id="KW-1133">Transmembrane helix</keyword>
<name>A0A9N7KZE2_9BACT</name>
<feature type="transmembrane region" description="Helical" evidence="1">
    <location>
        <begin position="232"/>
        <end position="253"/>
    </location>
</feature>
<feature type="transmembrane region" description="Helical" evidence="1">
    <location>
        <begin position="142"/>
        <end position="159"/>
    </location>
</feature>
<feature type="transmembrane region" description="Helical" evidence="1">
    <location>
        <begin position="192"/>
        <end position="211"/>
    </location>
</feature>
<dbReference type="AlphaFoldDB" id="A0A9N7KZE2"/>
<feature type="transmembrane region" description="Helical" evidence="1">
    <location>
        <begin position="14"/>
        <end position="33"/>
    </location>
</feature>
<sequence>MSANPSTPSSSLRISRIAATILLTIIVLLVCLIPKAENDLFFELRTGMDILRTGHLPHIDTYSWTNRGTRWDVPEWLAFVLYTLAFKAGGFLGTWLLMALLTVGAVWVVWFWLAPRVGMSWAFPLANLTLLAMKDCIQERPYAFSYLLLAVTLAHLTRLRQSGALADAGSSWRRLLWLPAICALWANLHQGVLVLICLLLAYALADAIVGIRRRAREPEEAVANLRGARRMLALAVACAIAAMASPYGWRIYWNVLVTLRDHNLMANVTEWNPVTVLPFAQLEPFFFVSAILFGALVFSRYRDFADTLAIAALFVESLLHARNIALFAVGGMVIAAPHLASCVQRIHGSLNFAPRSLSRTLLLSFGALIYTALVACVAAASIKDREGAKGYGPAGIGEAVARVPSYPEDACAFMDREGFPANLRMLNNFEIGGYLMWRRPGQPVFVDGRLDVYVGRTFDDMLVLARPDGSPAWERAAAHYDFDCVVTTSLRQARPFLADPNWTLVYLDPKRPYHMRCRILLRRRPQFAALIERCRRAEPRLALGAAPPQSSLVRY</sequence>
<evidence type="ECO:0000313" key="3">
    <source>
        <dbReference type="Proteomes" id="UP000287394"/>
    </source>
</evidence>
<keyword evidence="1" id="KW-0812">Transmembrane</keyword>
<dbReference type="EMBL" id="AP025739">
    <property type="protein sequence ID" value="BDI28028.1"/>
    <property type="molecule type" value="Genomic_DNA"/>
</dbReference>
<proteinExistence type="predicted"/>
<dbReference type="RefSeq" id="WP_119319987.1">
    <property type="nucleotide sequence ID" value="NZ_AP025739.1"/>
</dbReference>
<accession>A0A9N7KZE2</accession>
<keyword evidence="1" id="KW-0472">Membrane</keyword>
<organism evidence="2 3">
    <name type="scientific">Capsulimonas corticalis</name>
    <dbReference type="NCBI Taxonomy" id="2219043"/>
    <lineage>
        <taxon>Bacteria</taxon>
        <taxon>Bacillati</taxon>
        <taxon>Armatimonadota</taxon>
        <taxon>Armatimonadia</taxon>
        <taxon>Capsulimonadales</taxon>
        <taxon>Capsulimonadaceae</taxon>
        <taxon>Capsulimonas</taxon>
    </lineage>
</organism>
<dbReference type="KEGG" id="ccot:CCAX7_000790"/>
<reference evidence="2 3" key="1">
    <citation type="journal article" date="2019" name="Int. J. Syst. Evol. Microbiol.">
        <title>Capsulimonas corticalis gen. nov., sp. nov., an aerobic capsulated bacterium, of a novel bacterial order, Capsulimonadales ord. nov., of the class Armatimonadia of the phylum Armatimonadetes.</title>
        <authorList>
            <person name="Li J."/>
            <person name="Kudo C."/>
            <person name="Tonouchi A."/>
        </authorList>
    </citation>
    <scope>NUCLEOTIDE SEQUENCE [LARGE SCALE GENOMIC DNA]</scope>
    <source>
        <strain evidence="2 3">AX-7</strain>
    </source>
</reference>
<feature type="transmembrane region" description="Helical" evidence="1">
    <location>
        <begin position="91"/>
        <end position="113"/>
    </location>
</feature>
<protein>
    <submittedName>
        <fullName evidence="2">Uncharacterized protein</fullName>
    </submittedName>
</protein>